<evidence type="ECO:0000256" key="10">
    <source>
        <dbReference type="ARBA" id="ARBA00023002"/>
    </source>
</evidence>
<comment type="cofactor">
    <cofactor evidence="1 14">
        <name>heme</name>
        <dbReference type="ChEBI" id="CHEBI:30413"/>
    </cofactor>
</comment>
<evidence type="ECO:0000256" key="13">
    <source>
        <dbReference type="ARBA" id="ARBA00023136"/>
    </source>
</evidence>
<dbReference type="PRINTS" id="PR00463">
    <property type="entry name" value="EP450I"/>
</dbReference>
<proteinExistence type="inferred from homology"/>
<evidence type="ECO:0000256" key="6">
    <source>
        <dbReference type="ARBA" id="ARBA00022617"/>
    </source>
</evidence>
<evidence type="ECO:0000256" key="7">
    <source>
        <dbReference type="ARBA" id="ARBA00022723"/>
    </source>
</evidence>
<keyword evidence="12 15" id="KW-0503">Monooxygenase</keyword>
<evidence type="ECO:0000256" key="11">
    <source>
        <dbReference type="ARBA" id="ARBA00023004"/>
    </source>
</evidence>
<evidence type="ECO:0000256" key="12">
    <source>
        <dbReference type="ARBA" id="ARBA00023033"/>
    </source>
</evidence>
<accession>A0A0K8TV47</accession>
<reference evidence="17" key="1">
    <citation type="journal article" date="2015" name="PLoS ONE">
        <title>The Peripheral Olfactory Repertoire of the Lightbrown Apple Moth, Epiphyas postvittana.</title>
        <authorList>
            <person name="Corcoran J.A."/>
            <person name="Jordan M.D."/>
            <person name="Thrimawithana A.H."/>
            <person name="Crowhurst R.N."/>
            <person name="Newcomb R.D."/>
        </authorList>
    </citation>
    <scope>NUCLEOTIDE SEQUENCE</scope>
</reference>
<dbReference type="SUPFAM" id="SSF48264">
    <property type="entry name" value="Cytochrome P450"/>
    <property type="match status" value="1"/>
</dbReference>
<evidence type="ECO:0000256" key="4">
    <source>
        <dbReference type="ARBA" id="ARBA00004406"/>
    </source>
</evidence>
<evidence type="ECO:0000256" key="2">
    <source>
        <dbReference type="ARBA" id="ARBA00003690"/>
    </source>
</evidence>
<dbReference type="GO" id="GO:0020037">
    <property type="term" value="F:heme binding"/>
    <property type="evidence" value="ECO:0007669"/>
    <property type="project" value="InterPro"/>
</dbReference>
<dbReference type="GO" id="GO:0005789">
    <property type="term" value="C:endoplasmic reticulum membrane"/>
    <property type="evidence" value="ECO:0007669"/>
    <property type="project" value="UniProtKB-SubCell"/>
</dbReference>
<dbReference type="Pfam" id="PF00067">
    <property type="entry name" value="p450"/>
    <property type="match status" value="1"/>
</dbReference>
<comment type="function">
    <text evidence="2">May be involved in the metabolism of insect hormones and in the breakdown of synthetic insecticides.</text>
</comment>
<organism evidence="17">
    <name type="scientific">Epiphyas postvittana</name>
    <name type="common">Light brown apple moth</name>
    <dbReference type="NCBI Taxonomy" id="65032"/>
    <lineage>
        <taxon>Eukaryota</taxon>
        <taxon>Metazoa</taxon>
        <taxon>Ecdysozoa</taxon>
        <taxon>Arthropoda</taxon>
        <taxon>Hexapoda</taxon>
        <taxon>Insecta</taxon>
        <taxon>Pterygota</taxon>
        <taxon>Neoptera</taxon>
        <taxon>Endopterygota</taxon>
        <taxon>Lepidoptera</taxon>
        <taxon>Glossata</taxon>
        <taxon>Ditrysia</taxon>
        <taxon>Tortricoidea</taxon>
        <taxon>Tortricidae</taxon>
        <taxon>Tortricinae</taxon>
        <taxon>Epiphyas</taxon>
    </lineage>
</organism>
<dbReference type="GO" id="GO:0004497">
    <property type="term" value="F:monooxygenase activity"/>
    <property type="evidence" value="ECO:0007669"/>
    <property type="project" value="UniProtKB-KW"/>
</dbReference>
<dbReference type="PRINTS" id="PR00385">
    <property type="entry name" value="P450"/>
</dbReference>
<dbReference type="AlphaFoldDB" id="A0A0K8TV47"/>
<evidence type="ECO:0000256" key="16">
    <source>
        <dbReference type="SAM" id="SignalP"/>
    </source>
</evidence>
<keyword evidence="7 14" id="KW-0479">Metal-binding</keyword>
<dbReference type="CDD" id="cd20628">
    <property type="entry name" value="CYP4"/>
    <property type="match status" value="1"/>
</dbReference>
<evidence type="ECO:0000256" key="3">
    <source>
        <dbReference type="ARBA" id="ARBA00004174"/>
    </source>
</evidence>
<dbReference type="EMBL" id="GCVX01000094">
    <property type="protein sequence ID" value="JAI18136.1"/>
    <property type="molecule type" value="Transcribed_RNA"/>
</dbReference>
<keyword evidence="16" id="KW-0732">Signal</keyword>
<name>A0A0K8TV47_EPIPO</name>
<keyword evidence="10 15" id="KW-0560">Oxidoreductase</keyword>
<evidence type="ECO:0000256" key="9">
    <source>
        <dbReference type="ARBA" id="ARBA00022848"/>
    </source>
</evidence>
<keyword evidence="6 14" id="KW-0349">Heme</keyword>
<evidence type="ECO:0000256" key="8">
    <source>
        <dbReference type="ARBA" id="ARBA00022824"/>
    </source>
</evidence>
<keyword evidence="13" id="KW-0472">Membrane</keyword>
<dbReference type="InterPro" id="IPR050196">
    <property type="entry name" value="Cytochrome_P450_Monoox"/>
</dbReference>
<dbReference type="InterPro" id="IPR036396">
    <property type="entry name" value="Cyt_P450_sf"/>
</dbReference>
<keyword evidence="11 14" id="KW-0408">Iron</keyword>
<evidence type="ECO:0000256" key="5">
    <source>
        <dbReference type="ARBA" id="ARBA00010617"/>
    </source>
</evidence>
<evidence type="ECO:0000256" key="15">
    <source>
        <dbReference type="RuleBase" id="RU000461"/>
    </source>
</evidence>
<comment type="subcellular location">
    <subcellularLocation>
        <location evidence="4">Endoplasmic reticulum membrane</location>
        <topology evidence="4">Peripheral membrane protein</topology>
    </subcellularLocation>
    <subcellularLocation>
        <location evidence="3">Microsome membrane</location>
        <topology evidence="3">Peripheral membrane protein</topology>
    </subcellularLocation>
</comment>
<evidence type="ECO:0000313" key="17">
    <source>
        <dbReference type="EMBL" id="JAI18136.1"/>
    </source>
</evidence>
<protein>
    <submittedName>
        <fullName evidence="17">Cytochrome p450</fullName>
    </submittedName>
</protein>
<keyword evidence="9" id="KW-0492">Microsome</keyword>
<comment type="similarity">
    <text evidence="5 15">Belongs to the cytochrome P450 family.</text>
</comment>
<feature type="chain" id="PRO_5005520365" evidence="16">
    <location>
        <begin position="26"/>
        <end position="494"/>
    </location>
</feature>
<evidence type="ECO:0000256" key="1">
    <source>
        <dbReference type="ARBA" id="ARBA00001971"/>
    </source>
</evidence>
<evidence type="ECO:0000256" key="14">
    <source>
        <dbReference type="PIRSR" id="PIRSR602401-1"/>
    </source>
</evidence>
<dbReference type="PANTHER" id="PTHR24291:SF189">
    <property type="entry name" value="CYTOCHROME P450 4C3-RELATED"/>
    <property type="match status" value="1"/>
</dbReference>
<dbReference type="InterPro" id="IPR002401">
    <property type="entry name" value="Cyt_P450_E_grp-I"/>
</dbReference>
<feature type="signal peptide" evidence="16">
    <location>
        <begin position="1"/>
        <end position="25"/>
    </location>
</feature>
<dbReference type="GO" id="GO:0016705">
    <property type="term" value="F:oxidoreductase activity, acting on paired donors, with incorporation or reduction of molecular oxygen"/>
    <property type="evidence" value="ECO:0007669"/>
    <property type="project" value="InterPro"/>
</dbReference>
<dbReference type="InterPro" id="IPR017972">
    <property type="entry name" value="Cyt_P450_CS"/>
</dbReference>
<dbReference type="GO" id="GO:0005506">
    <property type="term" value="F:iron ion binding"/>
    <property type="evidence" value="ECO:0007669"/>
    <property type="project" value="InterPro"/>
</dbReference>
<feature type="binding site" description="axial binding residue" evidence="14">
    <location>
        <position position="442"/>
    </location>
    <ligand>
        <name>heme</name>
        <dbReference type="ChEBI" id="CHEBI:30413"/>
    </ligand>
    <ligandPart>
        <name>Fe</name>
        <dbReference type="ChEBI" id="CHEBI:18248"/>
    </ligandPart>
</feature>
<keyword evidence="8" id="KW-0256">Endoplasmic reticulum</keyword>
<dbReference type="Gene3D" id="1.10.630.10">
    <property type="entry name" value="Cytochrome P450"/>
    <property type="match status" value="1"/>
</dbReference>
<dbReference type="InterPro" id="IPR001128">
    <property type="entry name" value="Cyt_P450"/>
</dbReference>
<dbReference type="PROSITE" id="PS00086">
    <property type="entry name" value="CYTOCHROME_P450"/>
    <property type="match status" value="1"/>
</dbReference>
<sequence>MWLAVVIAAMAVYVIVCVWASRARAGRGPRPPEYPGAWPLIGHGHLFGGGDSVVLWELLKDIYTFGNSCGGVVGFRIGPTQTYMVSDPDDCVTLANAALDKDYVYDFMKPLLGEGLLTATVPIWKVHRRLLTPAFSQGVLDGFIGVFNSQAKRLVASLNQEDGKKPFDFWAYIGPNALETICLTAMGGAKADDRLSDEYVHATEQLYNIIIQRFQKFWLHNSFIFNLSTLGKKQTKYGKVLNDVTYEVLKRKQSELANGLRNGNIAEKSGTKFKAFIDLIMEHSGEKGLLSDQEIREEVNTIIVAGHDTSASTTVYALLLLGSHPDVQERVYKEITEVLGDRDVEKQDFPKLVYLEAVLKETLRLYPIAPFVVRRLTESLKLKNFTLPAGSGAFLAFHALHRDKQMWGADAEQFRPERWLDKARLPDHQAAFAAFSLGRRMCIGKSYALMGMKTSLAHLLRSFRFRADVSRLRLKLDIMLRPHAGHHIAVERRT</sequence>
<dbReference type="PANTHER" id="PTHR24291">
    <property type="entry name" value="CYTOCHROME P450 FAMILY 4"/>
    <property type="match status" value="1"/>
</dbReference>